<evidence type="ECO:0000256" key="14">
    <source>
        <dbReference type="SAM" id="Phobius"/>
    </source>
</evidence>
<evidence type="ECO:0000256" key="1">
    <source>
        <dbReference type="ARBA" id="ARBA00001971"/>
    </source>
</evidence>
<protein>
    <submittedName>
        <fullName evidence="15">Cytochrome P450 monooxygenase sdnE</fullName>
    </submittedName>
</protein>
<dbReference type="InterPro" id="IPR050121">
    <property type="entry name" value="Cytochrome_P450_monoxygenase"/>
</dbReference>
<dbReference type="AlphaFoldDB" id="A0A8T9C2A0"/>
<dbReference type="GO" id="GO:0016020">
    <property type="term" value="C:membrane"/>
    <property type="evidence" value="ECO:0007669"/>
    <property type="project" value="UniProtKB-SubCell"/>
</dbReference>
<evidence type="ECO:0000256" key="8">
    <source>
        <dbReference type="ARBA" id="ARBA00023002"/>
    </source>
</evidence>
<keyword evidence="16" id="KW-1185">Reference proteome</keyword>
<evidence type="ECO:0000313" key="16">
    <source>
        <dbReference type="Proteomes" id="UP000469558"/>
    </source>
</evidence>
<dbReference type="GO" id="GO:0005506">
    <property type="term" value="F:iron ion binding"/>
    <property type="evidence" value="ECO:0007669"/>
    <property type="project" value="InterPro"/>
</dbReference>
<evidence type="ECO:0000256" key="11">
    <source>
        <dbReference type="ARBA" id="ARBA00023136"/>
    </source>
</evidence>
<evidence type="ECO:0000256" key="9">
    <source>
        <dbReference type="ARBA" id="ARBA00023004"/>
    </source>
</evidence>
<comment type="similarity">
    <text evidence="3 13">Belongs to the cytochrome P450 family.</text>
</comment>
<dbReference type="PRINTS" id="PR00385">
    <property type="entry name" value="P450"/>
</dbReference>
<dbReference type="Gene3D" id="1.10.630.10">
    <property type="entry name" value="Cytochrome P450"/>
    <property type="match status" value="1"/>
</dbReference>
<dbReference type="GO" id="GO:0020037">
    <property type="term" value="F:heme binding"/>
    <property type="evidence" value="ECO:0007669"/>
    <property type="project" value="InterPro"/>
</dbReference>
<dbReference type="InterPro" id="IPR036396">
    <property type="entry name" value="Cyt_P450_sf"/>
</dbReference>
<evidence type="ECO:0000256" key="4">
    <source>
        <dbReference type="ARBA" id="ARBA00022617"/>
    </source>
</evidence>
<evidence type="ECO:0000256" key="13">
    <source>
        <dbReference type="RuleBase" id="RU000461"/>
    </source>
</evidence>
<comment type="caution">
    <text evidence="15">The sequence shown here is derived from an EMBL/GenBank/DDBJ whole genome shotgun (WGS) entry which is preliminary data.</text>
</comment>
<dbReference type="EMBL" id="QGMK01001731">
    <property type="protein sequence ID" value="TVY65505.1"/>
    <property type="molecule type" value="Genomic_DNA"/>
</dbReference>
<keyword evidence="5 14" id="KW-0812">Transmembrane</keyword>
<keyword evidence="9 12" id="KW-0408">Iron</keyword>
<evidence type="ECO:0000256" key="12">
    <source>
        <dbReference type="PIRSR" id="PIRSR602401-1"/>
    </source>
</evidence>
<dbReference type="PROSITE" id="PS00086">
    <property type="entry name" value="CYTOCHROME_P450"/>
    <property type="match status" value="1"/>
</dbReference>
<name>A0A8T9C2A0_9HELO</name>
<dbReference type="InterPro" id="IPR017972">
    <property type="entry name" value="Cyt_P450_CS"/>
</dbReference>
<evidence type="ECO:0000256" key="2">
    <source>
        <dbReference type="ARBA" id="ARBA00004167"/>
    </source>
</evidence>
<dbReference type="InterPro" id="IPR001128">
    <property type="entry name" value="Cyt_P450"/>
</dbReference>
<dbReference type="GO" id="GO:0016705">
    <property type="term" value="F:oxidoreductase activity, acting on paired donors, with incorporation or reduction of molecular oxygen"/>
    <property type="evidence" value="ECO:0007669"/>
    <property type="project" value="InterPro"/>
</dbReference>
<dbReference type="PANTHER" id="PTHR24305">
    <property type="entry name" value="CYTOCHROME P450"/>
    <property type="match status" value="1"/>
</dbReference>
<dbReference type="FunFam" id="1.10.630.10:FF:000069">
    <property type="entry name" value="Cytochrome P450, putative (Eurofung)"/>
    <property type="match status" value="1"/>
</dbReference>
<evidence type="ECO:0000313" key="15">
    <source>
        <dbReference type="EMBL" id="TVY65505.1"/>
    </source>
</evidence>
<evidence type="ECO:0000256" key="5">
    <source>
        <dbReference type="ARBA" id="ARBA00022692"/>
    </source>
</evidence>
<comment type="cofactor">
    <cofactor evidence="1 12">
        <name>heme</name>
        <dbReference type="ChEBI" id="CHEBI:30413"/>
    </cofactor>
</comment>
<dbReference type="SUPFAM" id="SSF48264">
    <property type="entry name" value="Cytochrome P450"/>
    <property type="match status" value="1"/>
</dbReference>
<dbReference type="PANTHER" id="PTHR24305:SF157">
    <property type="entry name" value="N-ACETYLTRYPTOPHAN 6-HYDROXYLASE IVOC-RELATED"/>
    <property type="match status" value="1"/>
</dbReference>
<accession>A0A8T9C2A0</accession>
<dbReference type="Proteomes" id="UP000469558">
    <property type="component" value="Unassembled WGS sequence"/>
</dbReference>
<keyword evidence="11 14" id="KW-0472">Membrane</keyword>
<feature type="transmembrane region" description="Helical" evidence="14">
    <location>
        <begin position="6"/>
        <end position="28"/>
    </location>
</feature>
<sequence length="504" mass="57373">MALLALATTAIAALLIYYLTLLVYRLYLHPLAKFPGSKIAAASLWYEFYYDVILRGQFIWKIQEWHERYGPIIRINPNELHIDDPDYYDEIYGSTSRKRDKYAPWVVSSATPGASFATVGHDHHKMRRSALNPFFSTKAVTELEPVLKSKVELLASRFQQAQMTGEVIRLDAAFMALTFDIICQYSFANGSNMLAKDDFNLAWKELLITLFEGGALLRQFPYLNSIMKAVPDGMMRAMIPSMNSMLDWETRVKGIVAPIVNRTESVTDIENATHRTIFHELRDSSLPASEKTIDRLVNEATILTGAGSETTAKASTVGLFYLLQEKKIFWKLKEELKAKPDADSWTKLTQLPYLASVIAEALRLSLGVTTRLPRVPTEEILTYKEWQIPFGTPVSSTAYFILMNSTIFPNPTEFRPERWIDDAGKFDHKLEKKYLINFGRGSRQCLGMNLAYAEMYLTLATLVRRFDMELFETTVDDVTMAHDFFVAIPRLDSKGIRIKVTGLT</sequence>
<keyword evidence="6 12" id="KW-0479">Metal-binding</keyword>
<organism evidence="15 16">
    <name type="scientific">Lachnellula suecica</name>
    <dbReference type="NCBI Taxonomy" id="602035"/>
    <lineage>
        <taxon>Eukaryota</taxon>
        <taxon>Fungi</taxon>
        <taxon>Dikarya</taxon>
        <taxon>Ascomycota</taxon>
        <taxon>Pezizomycotina</taxon>
        <taxon>Leotiomycetes</taxon>
        <taxon>Helotiales</taxon>
        <taxon>Lachnaceae</taxon>
        <taxon>Lachnellula</taxon>
    </lineage>
</organism>
<dbReference type="Pfam" id="PF00067">
    <property type="entry name" value="p450"/>
    <property type="match status" value="1"/>
</dbReference>
<dbReference type="CDD" id="cd11062">
    <property type="entry name" value="CYP58-like"/>
    <property type="match status" value="1"/>
</dbReference>
<evidence type="ECO:0000256" key="7">
    <source>
        <dbReference type="ARBA" id="ARBA00022989"/>
    </source>
</evidence>
<comment type="subcellular location">
    <subcellularLocation>
        <location evidence="2">Membrane</location>
        <topology evidence="2">Single-pass membrane protein</topology>
    </subcellularLocation>
</comment>
<evidence type="ECO:0000256" key="3">
    <source>
        <dbReference type="ARBA" id="ARBA00010617"/>
    </source>
</evidence>
<dbReference type="InterPro" id="IPR002401">
    <property type="entry name" value="Cyt_P450_E_grp-I"/>
</dbReference>
<gene>
    <name evidence="15" type="primary">sdnE_11</name>
    <name evidence="15" type="ORF">LSUE1_G007115</name>
</gene>
<evidence type="ECO:0000256" key="10">
    <source>
        <dbReference type="ARBA" id="ARBA00023033"/>
    </source>
</evidence>
<reference evidence="15 16" key="1">
    <citation type="submission" date="2018-05" db="EMBL/GenBank/DDBJ databases">
        <title>Genome sequencing and assembly of the regulated plant pathogen Lachnellula willkommii and related sister species for the development of diagnostic species identification markers.</title>
        <authorList>
            <person name="Giroux E."/>
            <person name="Bilodeau G."/>
        </authorList>
    </citation>
    <scope>NUCLEOTIDE SEQUENCE [LARGE SCALE GENOMIC DNA]</scope>
    <source>
        <strain evidence="15 16">CBS 268.59</strain>
    </source>
</reference>
<evidence type="ECO:0000256" key="6">
    <source>
        <dbReference type="ARBA" id="ARBA00022723"/>
    </source>
</evidence>
<feature type="binding site" description="axial binding residue" evidence="12">
    <location>
        <position position="445"/>
    </location>
    <ligand>
        <name>heme</name>
        <dbReference type="ChEBI" id="CHEBI:30413"/>
    </ligand>
    <ligandPart>
        <name>Fe</name>
        <dbReference type="ChEBI" id="CHEBI:18248"/>
    </ligandPart>
</feature>
<dbReference type="PRINTS" id="PR00463">
    <property type="entry name" value="EP450I"/>
</dbReference>
<dbReference type="GO" id="GO:0004497">
    <property type="term" value="F:monooxygenase activity"/>
    <property type="evidence" value="ECO:0007669"/>
    <property type="project" value="UniProtKB-KW"/>
</dbReference>
<dbReference type="OrthoDB" id="3945418at2759"/>
<keyword evidence="4 12" id="KW-0349">Heme</keyword>
<keyword evidence="8 13" id="KW-0560">Oxidoreductase</keyword>
<keyword evidence="7 14" id="KW-1133">Transmembrane helix</keyword>
<keyword evidence="10 13" id="KW-0503">Monooxygenase</keyword>
<proteinExistence type="inferred from homology"/>